<organism evidence="1 2">
    <name type="scientific">Rhodoferax fermentans</name>
    <dbReference type="NCBI Taxonomy" id="28066"/>
    <lineage>
        <taxon>Bacteria</taxon>
        <taxon>Pseudomonadati</taxon>
        <taxon>Pseudomonadota</taxon>
        <taxon>Betaproteobacteria</taxon>
        <taxon>Burkholderiales</taxon>
        <taxon>Comamonadaceae</taxon>
        <taxon>Rhodoferax</taxon>
    </lineage>
</organism>
<evidence type="ECO:0008006" key="3">
    <source>
        <dbReference type="Google" id="ProtNLM"/>
    </source>
</evidence>
<dbReference type="PANTHER" id="PTHR42782">
    <property type="entry name" value="SI:CH73-314G15.3"/>
    <property type="match status" value="1"/>
</dbReference>
<gene>
    <name evidence="1" type="ORF">RF819_17700</name>
</gene>
<dbReference type="PIRSF" id="PIRSF012318">
    <property type="entry name" value="UCP012318"/>
    <property type="match status" value="1"/>
</dbReference>
<name>A0A1T1AYP5_RHOFE</name>
<dbReference type="AlphaFoldDB" id="A0A1T1AYP5"/>
<proteinExistence type="predicted"/>
<dbReference type="STRING" id="28066.RF819_17700"/>
<dbReference type="Pfam" id="PF04305">
    <property type="entry name" value="DUF455"/>
    <property type="match status" value="1"/>
</dbReference>
<dbReference type="PANTHER" id="PTHR42782:SF4">
    <property type="entry name" value="DUF455 DOMAIN-CONTAINING PROTEIN"/>
    <property type="match status" value="1"/>
</dbReference>
<dbReference type="SUPFAM" id="SSF47240">
    <property type="entry name" value="Ferritin-like"/>
    <property type="match status" value="1"/>
</dbReference>
<evidence type="ECO:0000313" key="2">
    <source>
        <dbReference type="Proteomes" id="UP000190750"/>
    </source>
</evidence>
<dbReference type="InterPro" id="IPR011197">
    <property type="entry name" value="UCP012318"/>
</dbReference>
<protein>
    <recommendedName>
        <fullName evidence="3">Rhamnosyltransferase</fullName>
    </recommendedName>
</protein>
<dbReference type="EMBL" id="MTJN01000002">
    <property type="protein sequence ID" value="OOV09256.1"/>
    <property type="molecule type" value="Genomic_DNA"/>
</dbReference>
<dbReference type="InterPro" id="IPR009078">
    <property type="entry name" value="Ferritin-like_SF"/>
</dbReference>
<dbReference type="CDD" id="cd00657">
    <property type="entry name" value="Ferritin_like"/>
    <property type="match status" value="1"/>
</dbReference>
<keyword evidence="2" id="KW-1185">Reference proteome</keyword>
<sequence length="272" mass="29583">MADGLASETSLRAQALRLLLLPDTQDKAQAVRALKVQDWPLDTGTQLSEPLGVPGRPPRPQLVQPSALAKRAVGTPQGRASLIHALTHIEANAINLALDIVWRFPNMPEAFYRDWWQVAVEEALHFQLLEAHLRSLGHAYGDFPAHDGLWDMAAKTQDDLLARLALVPRTLEARGLDVTPAIRNKLVSVGDQAAAAILDVILRDEIGHVATGNYWYAALCAQRGLDPVLTYTQLAQRYTAPVLKGPFNLSARRAAGFTEAELTALCGTPQAA</sequence>
<accession>A0A1T1AYP5</accession>
<evidence type="ECO:0000313" key="1">
    <source>
        <dbReference type="EMBL" id="OOV09256.1"/>
    </source>
</evidence>
<comment type="caution">
    <text evidence="1">The sequence shown here is derived from an EMBL/GenBank/DDBJ whole genome shotgun (WGS) entry which is preliminary data.</text>
</comment>
<dbReference type="InterPro" id="IPR007402">
    <property type="entry name" value="DUF455"/>
</dbReference>
<dbReference type="Proteomes" id="UP000190750">
    <property type="component" value="Unassembled WGS sequence"/>
</dbReference>
<reference evidence="1 2" key="1">
    <citation type="submission" date="2017-01" db="EMBL/GenBank/DDBJ databases">
        <title>Genome sequencing of Rhodoferax fermentans JCM 7819.</title>
        <authorList>
            <person name="Kim Y.J."/>
            <person name="Farh M.E.-A."/>
            <person name="Yang D.-C."/>
        </authorList>
    </citation>
    <scope>NUCLEOTIDE SEQUENCE [LARGE SCALE GENOMIC DNA]</scope>
    <source>
        <strain evidence="1 2">JCM 7819</strain>
    </source>
</reference>